<gene>
    <name evidence="1" type="ORF">BG60_33670</name>
</gene>
<reference evidence="1 2" key="1">
    <citation type="submission" date="2014-03" db="EMBL/GenBank/DDBJ databases">
        <title>Draft Genome Sequences of Four Burkholderia Strains.</title>
        <authorList>
            <person name="Liu X.Y."/>
            <person name="Li C.X."/>
            <person name="Xu J.H."/>
        </authorList>
    </citation>
    <scope>NUCLEOTIDE SEQUENCE [LARGE SCALE GENOMIC DNA]</scope>
    <source>
        <strain evidence="1 2">OP-1</strain>
    </source>
</reference>
<dbReference type="AlphaFoldDB" id="A0A656Q8Q7"/>
<keyword evidence="2" id="KW-1185">Reference proteome</keyword>
<proteinExistence type="predicted"/>
<evidence type="ECO:0000313" key="1">
    <source>
        <dbReference type="EMBL" id="KDR24848.1"/>
    </source>
</evidence>
<dbReference type="EMBL" id="JFHD01000064">
    <property type="protein sequence ID" value="KDR24848.1"/>
    <property type="molecule type" value="Genomic_DNA"/>
</dbReference>
<protein>
    <submittedName>
        <fullName evidence="1">Uncharacterized protein</fullName>
    </submittedName>
</protein>
<evidence type="ECO:0000313" key="2">
    <source>
        <dbReference type="Proteomes" id="UP000027451"/>
    </source>
</evidence>
<sequence length="96" mass="11194">MDSIMRGFYQETLSQLADRWTVLMTELNRYSAGPYPQLLCIDVLRFIREVERVLIPDPFEQDILITARKLAEHADAKIAMFKVHEVLSGRLRRTGE</sequence>
<dbReference type="Proteomes" id="UP000027451">
    <property type="component" value="Unassembled WGS sequence"/>
</dbReference>
<name>A0A656Q8Q7_9BURK</name>
<dbReference type="RefSeq" id="WP_008344873.1">
    <property type="nucleotide sequence ID" value="NZ_JFHD01000064.1"/>
</dbReference>
<accession>A0A656Q8Q7</accession>
<comment type="caution">
    <text evidence="1">The sequence shown here is derived from an EMBL/GenBank/DDBJ whole genome shotgun (WGS) entry which is preliminary data.</text>
</comment>
<organism evidence="1 2">
    <name type="scientific">Caballeronia zhejiangensis</name>
    <dbReference type="NCBI Taxonomy" id="871203"/>
    <lineage>
        <taxon>Bacteria</taxon>
        <taxon>Pseudomonadati</taxon>
        <taxon>Pseudomonadota</taxon>
        <taxon>Betaproteobacteria</taxon>
        <taxon>Burkholderiales</taxon>
        <taxon>Burkholderiaceae</taxon>
        <taxon>Caballeronia</taxon>
    </lineage>
</organism>